<dbReference type="Pfam" id="PF03466">
    <property type="entry name" value="LysR_substrate"/>
    <property type="match status" value="1"/>
</dbReference>
<dbReference type="SUPFAM" id="SSF46785">
    <property type="entry name" value="Winged helix' DNA-binding domain"/>
    <property type="match status" value="1"/>
</dbReference>
<name>A0A2A6FHS6_9HYPH</name>
<dbReference type="GO" id="GO:0006351">
    <property type="term" value="P:DNA-templated transcription"/>
    <property type="evidence" value="ECO:0007669"/>
    <property type="project" value="TreeGrafter"/>
</dbReference>
<keyword evidence="4" id="KW-0804">Transcription</keyword>
<dbReference type="AlphaFoldDB" id="A0A2A6FHS6"/>
<dbReference type="Gene3D" id="1.10.10.10">
    <property type="entry name" value="Winged helix-like DNA-binding domain superfamily/Winged helix DNA-binding domain"/>
    <property type="match status" value="1"/>
</dbReference>
<dbReference type="Pfam" id="PF00126">
    <property type="entry name" value="HTH_1"/>
    <property type="match status" value="1"/>
</dbReference>
<dbReference type="Gene3D" id="3.40.190.290">
    <property type="match status" value="1"/>
</dbReference>
<dbReference type="PANTHER" id="PTHR30537:SF5">
    <property type="entry name" value="HTH-TYPE TRANSCRIPTIONAL ACTIVATOR TTDR-RELATED"/>
    <property type="match status" value="1"/>
</dbReference>
<dbReference type="FunFam" id="1.10.10.10:FF:000001">
    <property type="entry name" value="LysR family transcriptional regulator"/>
    <property type="match status" value="1"/>
</dbReference>
<dbReference type="InterPro" id="IPR058163">
    <property type="entry name" value="LysR-type_TF_proteobact-type"/>
</dbReference>
<dbReference type="Proteomes" id="UP000219182">
    <property type="component" value="Unassembled WGS sequence"/>
</dbReference>
<dbReference type="GO" id="GO:0003700">
    <property type="term" value="F:DNA-binding transcription factor activity"/>
    <property type="evidence" value="ECO:0007669"/>
    <property type="project" value="InterPro"/>
</dbReference>
<dbReference type="InterPro" id="IPR005119">
    <property type="entry name" value="LysR_subst-bd"/>
</dbReference>
<dbReference type="FunFam" id="3.40.190.290:FF:000001">
    <property type="entry name" value="Transcriptional regulator, LysR family"/>
    <property type="match status" value="1"/>
</dbReference>
<dbReference type="PANTHER" id="PTHR30537">
    <property type="entry name" value="HTH-TYPE TRANSCRIPTIONAL REGULATOR"/>
    <property type="match status" value="1"/>
</dbReference>
<evidence type="ECO:0000313" key="7">
    <source>
        <dbReference type="Proteomes" id="UP000219182"/>
    </source>
</evidence>
<evidence type="ECO:0000259" key="5">
    <source>
        <dbReference type="PROSITE" id="PS50931"/>
    </source>
</evidence>
<proteinExistence type="inferred from homology"/>
<keyword evidence="2" id="KW-0805">Transcription regulation</keyword>
<protein>
    <submittedName>
        <fullName evidence="6">LysR family transcriptional regulator</fullName>
    </submittedName>
</protein>
<evidence type="ECO:0000256" key="4">
    <source>
        <dbReference type="ARBA" id="ARBA00023163"/>
    </source>
</evidence>
<evidence type="ECO:0000256" key="3">
    <source>
        <dbReference type="ARBA" id="ARBA00023125"/>
    </source>
</evidence>
<dbReference type="SUPFAM" id="SSF53850">
    <property type="entry name" value="Periplasmic binding protein-like II"/>
    <property type="match status" value="1"/>
</dbReference>
<reference evidence="6 7" key="1">
    <citation type="submission" date="2017-09" db="EMBL/GenBank/DDBJ databases">
        <title>Mesorhizobum sanjuanii sp. nov. isolated from nodules of Lotus tenuis in saline-alkaline lowlands of Flooding Pampa.</title>
        <authorList>
            <person name="Sannazzaro A.I."/>
            <person name="Torres Tejerizo G.A."/>
            <person name="Fontana F."/>
            <person name="Cumpa Velazquez L.M."/>
            <person name="Hansen L."/>
            <person name="Pistorio M."/>
            <person name="Estrella M.J."/>
        </authorList>
    </citation>
    <scope>NUCLEOTIDE SEQUENCE [LARGE SCALE GENOMIC DNA]</scope>
    <source>
        <strain evidence="6 7">BSA136</strain>
    </source>
</reference>
<evidence type="ECO:0000256" key="1">
    <source>
        <dbReference type="ARBA" id="ARBA00009437"/>
    </source>
</evidence>
<dbReference type="PROSITE" id="PS50931">
    <property type="entry name" value="HTH_LYSR"/>
    <property type="match status" value="1"/>
</dbReference>
<comment type="similarity">
    <text evidence="1">Belongs to the LysR transcriptional regulatory family.</text>
</comment>
<keyword evidence="3" id="KW-0238">DNA-binding</keyword>
<dbReference type="EMBL" id="NWQG01000049">
    <property type="protein sequence ID" value="PDQ21312.1"/>
    <property type="molecule type" value="Genomic_DNA"/>
</dbReference>
<dbReference type="InterPro" id="IPR036388">
    <property type="entry name" value="WH-like_DNA-bd_sf"/>
</dbReference>
<dbReference type="InterPro" id="IPR036390">
    <property type="entry name" value="WH_DNA-bd_sf"/>
</dbReference>
<gene>
    <name evidence="6" type="ORF">CN311_09995</name>
</gene>
<accession>A0A2A6FHS6</accession>
<organism evidence="6 7">
    <name type="scientific">Mesorhizobium sanjuanii</name>
    <dbReference type="NCBI Taxonomy" id="2037900"/>
    <lineage>
        <taxon>Bacteria</taxon>
        <taxon>Pseudomonadati</taxon>
        <taxon>Pseudomonadota</taxon>
        <taxon>Alphaproteobacteria</taxon>
        <taxon>Hyphomicrobiales</taxon>
        <taxon>Phyllobacteriaceae</taxon>
        <taxon>Mesorhizobium</taxon>
    </lineage>
</organism>
<comment type="caution">
    <text evidence="6">The sequence shown here is derived from an EMBL/GenBank/DDBJ whole genome shotgun (WGS) entry which is preliminary data.</text>
</comment>
<sequence>MDRLQSMAIFVRAVERGSFSAAAEDFRLTGTMVGMHVRALEERLGARLLNRTTRRQSLTDVGKLYYERCKQILGDVADAESSAARLQAVPRGRLRVMTPVSFGVHALAPACADYLSSNPEVAIDLVLSDRPIDMVEEGFEIMVRIGELADSTMIARPLLAYRSIVCAAPAYLESHGTPKHPRDLSEHVCMGFAHPVASREWRLQGPQGEISVPVSLALTVNNGEALRKAALSGLGIIMQPEILLDDDVRAGRLIPLLPDFLPLPKPMHVLTLPDRHPPPKIRSFLDFVVGRYGRR</sequence>
<dbReference type="GO" id="GO:0043565">
    <property type="term" value="F:sequence-specific DNA binding"/>
    <property type="evidence" value="ECO:0007669"/>
    <property type="project" value="TreeGrafter"/>
</dbReference>
<feature type="domain" description="HTH lysR-type" evidence="5">
    <location>
        <begin position="1"/>
        <end position="59"/>
    </location>
</feature>
<dbReference type="InterPro" id="IPR000847">
    <property type="entry name" value="LysR_HTH_N"/>
</dbReference>
<keyword evidence="7" id="KW-1185">Reference proteome</keyword>
<evidence type="ECO:0000313" key="6">
    <source>
        <dbReference type="EMBL" id="PDQ21312.1"/>
    </source>
</evidence>
<evidence type="ECO:0000256" key="2">
    <source>
        <dbReference type="ARBA" id="ARBA00023015"/>
    </source>
</evidence>